<dbReference type="Proteomes" id="UP000654075">
    <property type="component" value="Unassembled WGS sequence"/>
</dbReference>
<evidence type="ECO:0000313" key="1">
    <source>
        <dbReference type="EMBL" id="CAE8599864.1"/>
    </source>
</evidence>
<protein>
    <submittedName>
        <fullName evidence="1">Uncharacterized protein</fullName>
    </submittedName>
</protein>
<proteinExistence type="predicted"/>
<dbReference type="EMBL" id="CAJNNV010011552">
    <property type="protein sequence ID" value="CAE8599864.1"/>
    <property type="molecule type" value="Genomic_DNA"/>
</dbReference>
<dbReference type="AlphaFoldDB" id="A0A813EH18"/>
<organism evidence="1 2">
    <name type="scientific">Polarella glacialis</name>
    <name type="common">Dinoflagellate</name>
    <dbReference type="NCBI Taxonomy" id="89957"/>
    <lineage>
        <taxon>Eukaryota</taxon>
        <taxon>Sar</taxon>
        <taxon>Alveolata</taxon>
        <taxon>Dinophyceae</taxon>
        <taxon>Suessiales</taxon>
        <taxon>Suessiaceae</taxon>
        <taxon>Polarella</taxon>
    </lineage>
</organism>
<evidence type="ECO:0000313" key="2">
    <source>
        <dbReference type="Proteomes" id="UP000654075"/>
    </source>
</evidence>
<name>A0A813EH18_POLGL</name>
<gene>
    <name evidence="1" type="ORF">PGLA1383_LOCUS18205</name>
</gene>
<keyword evidence="2" id="KW-1185">Reference proteome</keyword>
<sequence length="146" mass="16432">MATSNMQRYARGWQIPEVPASIRLPWRAFEEDLESKFEDASSHGCADPVLGEKISAAQAKGAQGTFMELPKDVRRCYNEVSVLEFSAYVCWQRSHAARQQNGEVPPATELDEAWDNLDCDEKAEWVPENPRAVLAEDGHWSPLLVV</sequence>
<accession>A0A813EH18</accession>
<reference evidence="1" key="1">
    <citation type="submission" date="2021-02" db="EMBL/GenBank/DDBJ databases">
        <authorList>
            <person name="Dougan E. K."/>
            <person name="Rhodes N."/>
            <person name="Thang M."/>
            <person name="Chan C."/>
        </authorList>
    </citation>
    <scope>NUCLEOTIDE SEQUENCE</scope>
</reference>
<comment type="caution">
    <text evidence="1">The sequence shown here is derived from an EMBL/GenBank/DDBJ whole genome shotgun (WGS) entry which is preliminary data.</text>
</comment>